<dbReference type="Gene3D" id="1.25.10.10">
    <property type="entry name" value="Leucine-rich Repeat Variant"/>
    <property type="match status" value="2"/>
</dbReference>
<dbReference type="SMART" id="SM00185">
    <property type="entry name" value="ARM"/>
    <property type="match status" value="5"/>
</dbReference>
<proteinExistence type="predicted"/>
<dbReference type="AlphaFoldDB" id="A0A8J4T6X9"/>
<dbReference type="Proteomes" id="UP000727407">
    <property type="component" value="Unassembled WGS sequence"/>
</dbReference>
<sequence length="590" mass="65627">MNVMIRVMASSLPYTSSEERTTSGDEDMKGAVRGSGDAAGNDESVFWTSEMFPVLKTIESVPPGEIASEETIQQLCDACFHLHNLLAEKGMLGKRFKERSSVLQALFRLIDVGSDQLNLTLAQLILALDVSGNNLLNICKLIFKISRSSKNDFLFQDSPVIDSLLALMQREDFASTGEAVLYCTGSLKLLSGNSTLTRLLLDKDFIAASLRLSQRLIQLADPNKLAGHVMIQVTAALRNMADLPESRSSFSSEDVFSTLCAVIDHHQDDQDVCLNIARIFSKLSCYAECCSTLAETSSCYKLFLALLCKHSRKQAVVVRLLFTVGNLVARSNTARERVFEEERSMDVLLELFQSYLQVKNPVHDDEDVLIKLIRVLANLSIHPNVGTALAGNRLCVELLLKVLELRPVAESTELVLNASTAINNLSYYQEDSCVVRIRHAHISELLLKLLLSSNMDAVLEATRVFGNLSQIQEVQRFIISNKVHRFVIALLDSKNPVMCFSACGVLTNLAVDPKNRTIINQEGAIHKLIDCLRDFGPQDWLLAAQVCQTLWNCTEDGQQEYAQELLEILSLYLGTHTHTHLILTESNFNL</sequence>
<reference evidence="1" key="1">
    <citation type="submission" date="2020-07" db="EMBL/GenBank/DDBJ databases">
        <title>Clarias magur genome sequencing, assembly and annotation.</title>
        <authorList>
            <person name="Kushwaha B."/>
            <person name="Kumar R."/>
            <person name="Das P."/>
            <person name="Joshi C.G."/>
            <person name="Kumar D."/>
            <person name="Nagpure N.S."/>
            <person name="Pandey M."/>
            <person name="Agarwal S."/>
            <person name="Srivastava S."/>
            <person name="Singh M."/>
            <person name="Sahoo L."/>
            <person name="Jayasankar P."/>
            <person name="Meher P.K."/>
            <person name="Koringa P.G."/>
            <person name="Iquebal M.A."/>
            <person name="Das S.P."/>
            <person name="Bit A."/>
            <person name="Patnaik S."/>
            <person name="Patel N."/>
            <person name="Shah T.M."/>
            <person name="Hinsu A."/>
            <person name="Jena J.K."/>
        </authorList>
    </citation>
    <scope>NUCLEOTIDE SEQUENCE</scope>
    <source>
        <strain evidence="1">CIFAMagur01</strain>
        <tissue evidence="1">Testis</tissue>
    </source>
</reference>
<dbReference type="SUPFAM" id="SSF48371">
    <property type="entry name" value="ARM repeat"/>
    <property type="match status" value="1"/>
</dbReference>
<name>A0A8J4T6X9_CLAMG</name>
<dbReference type="EMBL" id="QNUK01000674">
    <property type="protein sequence ID" value="KAF5890546.1"/>
    <property type="molecule type" value="Genomic_DNA"/>
</dbReference>
<feature type="non-terminal residue" evidence="1">
    <location>
        <position position="590"/>
    </location>
</feature>
<dbReference type="GO" id="GO:0007288">
    <property type="term" value="P:sperm axoneme assembly"/>
    <property type="evidence" value="ECO:0007669"/>
    <property type="project" value="TreeGrafter"/>
</dbReference>
<gene>
    <name evidence="1" type="ORF">DAT39_019752</name>
</gene>
<dbReference type="InterPro" id="IPR038905">
    <property type="entry name" value="ARMC2"/>
</dbReference>
<evidence type="ECO:0000313" key="1">
    <source>
        <dbReference type="EMBL" id="KAF5890546.1"/>
    </source>
</evidence>
<protein>
    <submittedName>
        <fullName evidence="1">Armadillo repeat-containing protein 2-like</fullName>
    </submittedName>
</protein>
<dbReference type="InterPro" id="IPR011989">
    <property type="entry name" value="ARM-like"/>
</dbReference>
<dbReference type="PANTHER" id="PTHR21356">
    <property type="entry name" value="ARMADILLO REPEAT CONTAINING 2"/>
    <property type="match status" value="1"/>
</dbReference>
<dbReference type="InterPro" id="IPR000225">
    <property type="entry name" value="Armadillo"/>
</dbReference>
<organism evidence="1 2">
    <name type="scientific">Clarias magur</name>
    <name type="common">Asian catfish</name>
    <name type="synonym">Macropteronotus magur</name>
    <dbReference type="NCBI Taxonomy" id="1594786"/>
    <lineage>
        <taxon>Eukaryota</taxon>
        <taxon>Metazoa</taxon>
        <taxon>Chordata</taxon>
        <taxon>Craniata</taxon>
        <taxon>Vertebrata</taxon>
        <taxon>Euteleostomi</taxon>
        <taxon>Actinopterygii</taxon>
        <taxon>Neopterygii</taxon>
        <taxon>Teleostei</taxon>
        <taxon>Ostariophysi</taxon>
        <taxon>Siluriformes</taxon>
        <taxon>Clariidae</taxon>
        <taxon>Clarias</taxon>
    </lineage>
</organism>
<evidence type="ECO:0000313" key="2">
    <source>
        <dbReference type="Proteomes" id="UP000727407"/>
    </source>
</evidence>
<dbReference type="OrthoDB" id="247006at2759"/>
<accession>A0A8J4T6X9</accession>
<dbReference type="InterPro" id="IPR016024">
    <property type="entry name" value="ARM-type_fold"/>
</dbReference>
<dbReference type="PANTHER" id="PTHR21356:SF1">
    <property type="entry name" value="ARMADILLO REPEAT-CONTAINING PROTEIN 2"/>
    <property type="match status" value="1"/>
</dbReference>
<keyword evidence="2" id="KW-1185">Reference proteome</keyword>
<comment type="caution">
    <text evidence="1">The sequence shown here is derived from an EMBL/GenBank/DDBJ whole genome shotgun (WGS) entry which is preliminary data.</text>
</comment>